<name>A0ACB7ZUC2_9AGAM</name>
<organism evidence="1 2">
    <name type="scientific">Hygrophoropsis aurantiaca</name>
    <dbReference type="NCBI Taxonomy" id="72124"/>
    <lineage>
        <taxon>Eukaryota</taxon>
        <taxon>Fungi</taxon>
        <taxon>Dikarya</taxon>
        <taxon>Basidiomycota</taxon>
        <taxon>Agaricomycotina</taxon>
        <taxon>Agaricomycetes</taxon>
        <taxon>Agaricomycetidae</taxon>
        <taxon>Boletales</taxon>
        <taxon>Coniophorineae</taxon>
        <taxon>Hygrophoropsidaceae</taxon>
        <taxon>Hygrophoropsis</taxon>
    </lineage>
</organism>
<reference evidence="1" key="1">
    <citation type="journal article" date="2021" name="New Phytol.">
        <title>Evolutionary innovations through gain and loss of genes in the ectomycorrhizal Boletales.</title>
        <authorList>
            <person name="Wu G."/>
            <person name="Miyauchi S."/>
            <person name="Morin E."/>
            <person name="Kuo A."/>
            <person name="Drula E."/>
            <person name="Varga T."/>
            <person name="Kohler A."/>
            <person name="Feng B."/>
            <person name="Cao Y."/>
            <person name="Lipzen A."/>
            <person name="Daum C."/>
            <person name="Hundley H."/>
            <person name="Pangilinan J."/>
            <person name="Johnson J."/>
            <person name="Barry K."/>
            <person name="LaButti K."/>
            <person name="Ng V."/>
            <person name="Ahrendt S."/>
            <person name="Min B."/>
            <person name="Choi I.G."/>
            <person name="Park H."/>
            <person name="Plett J.M."/>
            <person name="Magnuson J."/>
            <person name="Spatafora J.W."/>
            <person name="Nagy L.G."/>
            <person name="Henrissat B."/>
            <person name="Grigoriev I.V."/>
            <person name="Yang Z.L."/>
            <person name="Xu J."/>
            <person name="Martin F.M."/>
        </authorList>
    </citation>
    <scope>NUCLEOTIDE SEQUENCE</scope>
    <source>
        <strain evidence="1">ATCC 28755</strain>
    </source>
</reference>
<protein>
    <submittedName>
        <fullName evidence="1">WD40-repeat-containing domain protein</fullName>
    </submittedName>
</protein>
<keyword evidence="2" id="KW-1185">Reference proteome</keyword>
<dbReference type="Proteomes" id="UP000790377">
    <property type="component" value="Unassembled WGS sequence"/>
</dbReference>
<gene>
    <name evidence="1" type="ORF">BJ138DRAFT_935321</name>
</gene>
<accession>A0ACB7ZUC2</accession>
<proteinExistence type="predicted"/>
<evidence type="ECO:0000313" key="1">
    <source>
        <dbReference type="EMBL" id="KAH7904312.1"/>
    </source>
</evidence>
<evidence type="ECO:0000313" key="2">
    <source>
        <dbReference type="Proteomes" id="UP000790377"/>
    </source>
</evidence>
<dbReference type="EMBL" id="MU268524">
    <property type="protein sequence ID" value="KAH7904312.1"/>
    <property type="molecule type" value="Genomic_DNA"/>
</dbReference>
<sequence>MSTSASPKLDDPAPLLPTKVFEGHASAVRWVAYFHDGKRIISGSRDQTVRIWDIARQEQNGASLKHDSQVNSIALSPDERRLVSGGMGVVLWDLEGRTVMWKKEKEEVDGLCVAYSPDGRLVAARHHEAIVLLNAETGEQIRDPLQFGEPVSCLAFSPDGTRIAAGSHPGNVREFDVATGETVVGPFKVHTKRATSLVYALDGQQFITASHDKSIRVSDAATGQETGDPMLGHESWISQIALSRDGQRLASSSADAIVCVWDLRTRQQIGSPLQSQDHSNLLSVAWSMEDRSIVAGRLDGKIFLWDIPSLNDHSVIPQALAPTTSSPSLPSMSRSRANSTPSSILSLPAGSSPIPPQFPEANTVPDEDDDWEYSTTGSFDSVLDAPADGTQPAQRRKRHRRRGAHATPHSSPPIPAVPNILANAEPESRPPQSQALPPLRNVAVETPAAAPIVTPASRFGPLTRFWMKITAAARWTRKLPRKNINEPAQFPGSRNEMQQSQGDAGENPSESRQVNDSRPRKRRWRRERRNNEVGMIAPAPGYDVCPLISRVSFEYTTPIIHMNLNRGTTQRRKSIGTILKTPL</sequence>
<comment type="caution">
    <text evidence="1">The sequence shown here is derived from an EMBL/GenBank/DDBJ whole genome shotgun (WGS) entry which is preliminary data.</text>
</comment>